<reference evidence="2 3" key="1">
    <citation type="submission" date="2023-07" db="EMBL/GenBank/DDBJ databases">
        <title>Sorghum-associated microbial communities from plants grown in Nebraska, USA.</title>
        <authorList>
            <person name="Schachtman D."/>
        </authorList>
    </citation>
    <scope>NUCLEOTIDE SEQUENCE [LARGE SCALE GENOMIC DNA]</scope>
    <source>
        <strain evidence="2 3">DS1307</strain>
    </source>
</reference>
<keyword evidence="1" id="KW-0812">Transmembrane</keyword>
<evidence type="ECO:0000256" key="1">
    <source>
        <dbReference type="SAM" id="Phobius"/>
    </source>
</evidence>
<dbReference type="EMBL" id="JAUSRF010000009">
    <property type="protein sequence ID" value="MDP9838308.1"/>
    <property type="molecule type" value="Genomic_DNA"/>
</dbReference>
<feature type="transmembrane region" description="Helical" evidence="1">
    <location>
        <begin position="32"/>
        <end position="50"/>
    </location>
</feature>
<dbReference type="RefSeq" id="WP_306836067.1">
    <property type="nucleotide sequence ID" value="NZ_JAUSRF010000009.1"/>
</dbReference>
<comment type="caution">
    <text evidence="2">The sequence shown here is derived from an EMBL/GenBank/DDBJ whole genome shotgun (WGS) entry which is preliminary data.</text>
</comment>
<proteinExistence type="predicted"/>
<gene>
    <name evidence="2" type="ORF">J2T09_003075</name>
</gene>
<dbReference type="Proteomes" id="UP001241472">
    <property type="component" value="Unassembled WGS sequence"/>
</dbReference>
<accession>A0ABT9PW25</accession>
<keyword evidence="1" id="KW-0472">Membrane</keyword>
<sequence length="55" mass="6423">MEFIKALLGNFVFFALLLGGMAVLFTGMRFDWALYVFLLAITAFVIFVYWPRKPR</sequence>
<evidence type="ECO:0000313" key="3">
    <source>
        <dbReference type="Proteomes" id="UP001241472"/>
    </source>
</evidence>
<keyword evidence="3" id="KW-1185">Reference proteome</keyword>
<name>A0ABT9PW25_9HYPH</name>
<feature type="transmembrane region" description="Helical" evidence="1">
    <location>
        <begin position="7"/>
        <end position="26"/>
    </location>
</feature>
<organism evidence="2 3">
    <name type="scientific">Neorhizobium huautlense</name>
    <dbReference type="NCBI Taxonomy" id="67774"/>
    <lineage>
        <taxon>Bacteria</taxon>
        <taxon>Pseudomonadati</taxon>
        <taxon>Pseudomonadota</taxon>
        <taxon>Alphaproteobacteria</taxon>
        <taxon>Hyphomicrobiales</taxon>
        <taxon>Rhizobiaceae</taxon>
        <taxon>Rhizobium/Agrobacterium group</taxon>
        <taxon>Neorhizobium</taxon>
    </lineage>
</organism>
<keyword evidence="1" id="KW-1133">Transmembrane helix</keyword>
<protein>
    <submittedName>
        <fullName evidence="2">Uncharacterized protein</fullName>
    </submittedName>
</protein>
<evidence type="ECO:0000313" key="2">
    <source>
        <dbReference type="EMBL" id="MDP9838308.1"/>
    </source>
</evidence>